<accession>A0ACA9Y842</accession>
<organism evidence="1 2">
    <name type="scientific">[Candida] jaroonii</name>
    <dbReference type="NCBI Taxonomy" id="467808"/>
    <lineage>
        <taxon>Eukaryota</taxon>
        <taxon>Fungi</taxon>
        <taxon>Dikarya</taxon>
        <taxon>Ascomycota</taxon>
        <taxon>Saccharomycotina</taxon>
        <taxon>Pichiomycetes</taxon>
        <taxon>Debaryomycetaceae</taxon>
        <taxon>Yamadazyma</taxon>
    </lineage>
</organism>
<evidence type="ECO:0000313" key="2">
    <source>
        <dbReference type="Proteomes" id="UP001152531"/>
    </source>
</evidence>
<comment type="caution">
    <text evidence="1">The sequence shown here is derived from an EMBL/GenBank/DDBJ whole genome shotgun (WGS) entry which is preliminary data.</text>
</comment>
<evidence type="ECO:0000313" key="1">
    <source>
        <dbReference type="EMBL" id="CAH6720863.1"/>
    </source>
</evidence>
<dbReference type="EMBL" id="CALSDN010000004">
    <property type="protein sequence ID" value="CAH6720863.1"/>
    <property type="molecule type" value="Genomic_DNA"/>
</dbReference>
<protein>
    <submittedName>
        <fullName evidence="1">mRNA-decapping enzyme subunit 1</fullName>
    </submittedName>
</protein>
<dbReference type="Proteomes" id="UP001152531">
    <property type="component" value="Unassembled WGS sequence"/>
</dbReference>
<proteinExistence type="predicted"/>
<sequence>MAKPKDKKKTKELTSEKALELYKNTITFNVLSRYDPSIKRLLYQTSYCVIYNFDQETEEWNKSDYQGSLSLYIREFKVPTTNQPNLQDLQNLFCYGLVLLNRSSPDLFSIGLVPNNVSNHYFPQGLGNGVTSMDVELNDSLIIVKNLTGEIFGLWVFNEVDRLKLYKLLVFCLTNDSSDL</sequence>
<name>A0ACA9Y842_9ASCO</name>
<keyword evidence="2" id="KW-1185">Reference proteome</keyword>
<gene>
    <name evidence="1" type="ORF">CLIB1444_04S09626</name>
</gene>
<reference evidence="1" key="1">
    <citation type="submission" date="2022-06" db="EMBL/GenBank/DDBJ databases">
        <authorList>
            <person name="Legras J.-L."/>
            <person name="Devillers H."/>
            <person name="Grondin C."/>
        </authorList>
    </citation>
    <scope>NUCLEOTIDE SEQUENCE</scope>
    <source>
        <strain evidence="1">CLIB 1444</strain>
    </source>
</reference>